<dbReference type="AlphaFoldDB" id="A0A8C9FQT3"/>
<evidence type="ECO:0000256" key="2">
    <source>
        <dbReference type="ARBA" id="ARBA00022692"/>
    </source>
</evidence>
<dbReference type="GO" id="GO:0016020">
    <property type="term" value="C:membrane"/>
    <property type="evidence" value="ECO:0007669"/>
    <property type="project" value="UniProtKB-SubCell"/>
</dbReference>
<keyword evidence="7" id="KW-1185">Reference proteome</keyword>
<feature type="transmembrane region" description="Helical" evidence="5">
    <location>
        <begin position="13"/>
        <end position="38"/>
    </location>
</feature>
<name>A0A8C9FQT3_PAVCR</name>
<accession>A0A8C9FQT3</accession>
<evidence type="ECO:0000256" key="4">
    <source>
        <dbReference type="ARBA" id="ARBA00023136"/>
    </source>
</evidence>
<organism evidence="6 7">
    <name type="scientific">Pavo cristatus</name>
    <name type="common">Indian peafowl</name>
    <name type="synonym">Blue peafowl</name>
    <dbReference type="NCBI Taxonomy" id="9049"/>
    <lineage>
        <taxon>Eukaryota</taxon>
        <taxon>Metazoa</taxon>
        <taxon>Chordata</taxon>
        <taxon>Craniata</taxon>
        <taxon>Vertebrata</taxon>
        <taxon>Euteleostomi</taxon>
        <taxon>Archelosauria</taxon>
        <taxon>Archosauria</taxon>
        <taxon>Dinosauria</taxon>
        <taxon>Saurischia</taxon>
        <taxon>Theropoda</taxon>
        <taxon>Coelurosauria</taxon>
        <taxon>Aves</taxon>
        <taxon>Neognathae</taxon>
        <taxon>Galloanserae</taxon>
        <taxon>Galliformes</taxon>
        <taxon>Phasianidae</taxon>
        <taxon>Phasianinae</taxon>
        <taxon>Pavo</taxon>
    </lineage>
</organism>
<evidence type="ECO:0000256" key="1">
    <source>
        <dbReference type="ARBA" id="ARBA00004141"/>
    </source>
</evidence>
<proteinExistence type="predicted"/>
<feature type="transmembrane region" description="Helical" evidence="5">
    <location>
        <begin position="58"/>
        <end position="81"/>
    </location>
</feature>
<keyword evidence="2 5" id="KW-0812">Transmembrane</keyword>
<dbReference type="Pfam" id="PF00335">
    <property type="entry name" value="Tetraspanin"/>
    <property type="match status" value="1"/>
</dbReference>
<evidence type="ECO:0000313" key="6">
    <source>
        <dbReference type="Ensembl" id="ENSPSTP00000019585.1"/>
    </source>
</evidence>
<evidence type="ECO:0000256" key="5">
    <source>
        <dbReference type="SAM" id="Phobius"/>
    </source>
</evidence>
<dbReference type="Proteomes" id="UP000694428">
    <property type="component" value="Unplaced"/>
</dbReference>
<evidence type="ECO:0008006" key="8">
    <source>
        <dbReference type="Google" id="ProtNLM"/>
    </source>
</evidence>
<dbReference type="Ensembl" id="ENSPSTT00000020533.1">
    <property type="protein sequence ID" value="ENSPSTP00000019585.1"/>
    <property type="gene ID" value="ENSPSTG00000014142.1"/>
</dbReference>
<keyword evidence="3 5" id="KW-1133">Transmembrane helix</keyword>
<dbReference type="PRINTS" id="PR00259">
    <property type="entry name" value="TMFOUR"/>
</dbReference>
<dbReference type="InterPro" id="IPR018499">
    <property type="entry name" value="Tetraspanin/Peripherin"/>
</dbReference>
<reference evidence="6" key="2">
    <citation type="submission" date="2025-09" db="UniProtKB">
        <authorList>
            <consortium name="Ensembl"/>
        </authorList>
    </citation>
    <scope>IDENTIFICATION</scope>
</reference>
<sequence>NSAAAIILKWLKVLLLFVLINLCVFQLAGLAVIAFGLWLRFGGAMAEFASDKRSPEYFFIGLYVLVGAGALMTTVGFFGCCGAARESQFLLGAVSERFQGPGSANCLVEIHNVIDANLHLVGIVGIAIAGTTNLLVISCCCNGRKVDTWTGWKTKKPQWISAIPKQLQTWMC</sequence>
<protein>
    <recommendedName>
        <fullName evidence="8">Tetraspanin</fullName>
    </recommendedName>
</protein>
<reference evidence="6" key="1">
    <citation type="submission" date="2025-08" db="UniProtKB">
        <authorList>
            <consortium name="Ensembl"/>
        </authorList>
    </citation>
    <scope>IDENTIFICATION</scope>
</reference>
<evidence type="ECO:0000313" key="7">
    <source>
        <dbReference type="Proteomes" id="UP000694428"/>
    </source>
</evidence>
<keyword evidence="4 5" id="KW-0472">Membrane</keyword>
<comment type="subcellular location">
    <subcellularLocation>
        <location evidence="1">Membrane</location>
        <topology evidence="1">Multi-pass membrane protein</topology>
    </subcellularLocation>
</comment>
<evidence type="ECO:0000256" key="3">
    <source>
        <dbReference type="ARBA" id="ARBA00022989"/>
    </source>
</evidence>